<dbReference type="InterPro" id="IPR036291">
    <property type="entry name" value="NAD(P)-bd_dom_sf"/>
</dbReference>
<protein>
    <recommendedName>
        <fullName evidence="1">NAD-dependent epimerase/dehydratase domain-containing protein</fullName>
    </recommendedName>
</protein>
<sequence length="327" mass="37080">MKILVTGATGFLGQYIVRELAAHAYQIVAFGRRKEIGKQLEREHGALTFVQGDLRQLSDLEKAIQGCSAVIHAGALSDLWGPWQDFYNTNVLGTQHILELCQKYHCQRLVHISSPSIYARAHDQLNLTEDEAPQQNNLNHYIKSKLLAEHLVLKAKDVPSVILRPRGLFGVGDSSIIPRLLRINDSLGIPLLHQGKQLVDMTCVENAAYAVRLCLEKKAALGQIYNVTNGEPLPFKSLLELFFREAGKTVQFRPFNAKFLGVLVRLLEFSYRFCRSPKEPPLTRYTYYLLAYSQTLSIDKIERELGYRPKLSLLEGVQNYVRHHPIS</sequence>
<gene>
    <name evidence="2" type="ORF">A0O21_01630</name>
</gene>
<dbReference type="AlphaFoldDB" id="A0A172Q5S3"/>
<evidence type="ECO:0000259" key="1">
    <source>
        <dbReference type="Pfam" id="PF01370"/>
    </source>
</evidence>
<dbReference type="PANTHER" id="PTHR48079:SF6">
    <property type="entry name" value="NAD(P)-BINDING DOMAIN-CONTAINING PROTEIN-RELATED"/>
    <property type="match status" value="1"/>
</dbReference>
<dbReference type="OrthoDB" id="9811743at2"/>
<reference evidence="2 3" key="1">
    <citation type="journal article" date="2016" name="Int. J. Syst. Evol. Microbiol.">
        <title>Streptococcuspantholopis sp. nov., isolated from faeces of the Tibetan antelope (Pantholops hodgsonii).</title>
        <authorList>
            <person name="Bai X."/>
            <person name="Xiong Y."/>
            <person name="Lu S."/>
            <person name="Jin D."/>
            <person name="Lai X."/>
            <person name="Yang J."/>
            <person name="Niu L."/>
            <person name="Hu S."/>
            <person name="Meng X."/>
            <person name="Pu J."/>
            <person name="Ye C."/>
            <person name="Xu J."/>
        </authorList>
    </citation>
    <scope>NUCLEOTIDE SEQUENCE [LARGE SCALE GENOMIC DNA]</scope>
    <source>
        <strain evidence="2 3">TA 26</strain>
    </source>
</reference>
<feature type="domain" description="NAD-dependent epimerase/dehydratase" evidence="1">
    <location>
        <begin position="3"/>
        <end position="227"/>
    </location>
</feature>
<dbReference type="Proteomes" id="UP000077317">
    <property type="component" value="Chromosome"/>
</dbReference>
<dbReference type="InterPro" id="IPR001509">
    <property type="entry name" value="Epimerase_deHydtase"/>
</dbReference>
<dbReference type="EMBL" id="CP014699">
    <property type="protein sequence ID" value="AND78819.1"/>
    <property type="molecule type" value="Genomic_DNA"/>
</dbReference>
<evidence type="ECO:0000313" key="3">
    <source>
        <dbReference type="Proteomes" id="UP000077317"/>
    </source>
</evidence>
<proteinExistence type="predicted"/>
<dbReference type="KEGG" id="spat:A0O21_01630"/>
<dbReference type="GO" id="GO:0005737">
    <property type="term" value="C:cytoplasm"/>
    <property type="evidence" value="ECO:0007669"/>
    <property type="project" value="TreeGrafter"/>
</dbReference>
<evidence type="ECO:0000313" key="2">
    <source>
        <dbReference type="EMBL" id="AND78819.1"/>
    </source>
</evidence>
<reference evidence="3" key="2">
    <citation type="submission" date="2016-03" db="EMBL/GenBank/DDBJ databases">
        <title>Streptococcus antelopensis sp. nov., isolated from the feces of the Tibetan antelope (Pantholops hodgsonii) in Hoh Xil National Nature Reserve, Qinghai, China.</title>
        <authorList>
            <person name="Bai X."/>
        </authorList>
    </citation>
    <scope>NUCLEOTIDE SEQUENCE [LARGE SCALE GENOMIC DNA]</scope>
    <source>
        <strain evidence="3">TA 26</strain>
    </source>
</reference>
<dbReference type="Gene3D" id="3.40.50.720">
    <property type="entry name" value="NAD(P)-binding Rossmann-like Domain"/>
    <property type="match status" value="1"/>
</dbReference>
<keyword evidence="3" id="KW-1185">Reference proteome</keyword>
<dbReference type="GO" id="GO:0004029">
    <property type="term" value="F:aldehyde dehydrogenase (NAD+) activity"/>
    <property type="evidence" value="ECO:0007669"/>
    <property type="project" value="TreeGrafter"/>
</dbReference>
<name>A0A172Q5S3_9STRE</name>
<dbReference type="RefSeq" id="WP_067060398.1">
    <property type="nucleotide sequence ID" value="NZ_CP014699.1"/>
</dbReference>
<organism evidence="2 3">
    <name type="scientific">Streptococcus pantholopis</name>
    <dbReference type="NCBI Taxonomy" id="1811193"/>
    <lineage>
        <taxon>Bacteria</taxon>
        <taxon>Bacillati</taxon>
        <taxon>Bacillota</taxon>
        <taxon>Bacilli</taxon>
        <taxon>Lactobacillales</taxon>
        <taxon>Streptococcaceae</taxon>
        <taxon>Streptococcus</taxon>
    </lineage>
</organism>
<dbReference type="SUPFAM" id="SSF51735">
    <property type="entry name" value="NAD(P)-binding Rossmann-fold domains"/>
    <property type="match status" value="1"/>
</dbReference>
<dbReference type="Pfam" id="PF01370">
    <property type="entry name" value="Epimerase"/>
    <property type="match status" value="1"/>
</dbReference>
<dbReference type="InterPro" id="IPR051783">
    <property type="entry name" value="NAD(P)-dependent_oxidoreduct"/>
</dbReference>
<dbReference type="STRING" id="1811193.A0O21_01630"/>
<accession>A0A172Q5S3</accession>
<dbReference type="PANTHER" id="PTHR48079">
    <property type="entry name" value="PROTEIN YEEZ"/>
    <property type="match status" value="1"/>
</dbReference>